<organism evidence="2 3">
    <name type="scientific">Candidatus Chloroploca asiatica</name>
    <dbReference type="NCBI Taxonomy" id="1506545"/>
    <lineage>
        <taxon>Bacteria</taxon>
        <taxon>Bacillati</taxon>
        <taxon>Chloroflexota</taxon>
        <taxon>Chloroflexia</taxon>
        <taxon>Chloroflexales</taxon>
        <taxon>Chloroflexineae</taxon>
        <taxon>Oscillochloridaceae</taxon>
        <taxon>Candidatus Chloroploca</taxon>
    </lineage>
</organism>
<name>A0A2H3KMT8_9CHLR</name>
<evidence type="ECO:0000313" key="3">
    <source>
        <dbReference type="Proteomes" id="UP000220922"/>
    </source>
</evidence>
<proteinExistence type="predicted"/>
<dbReference type="Gene3D" id="3.40.640.10">
    <property type="entry name" value="Type I PLP-dependent aspartate aminotransferase-like (Major domain)"/>
    <property type="match status" value="1"/>
</dbReference>
<dbReference type="InterPro" id="IPR015421">
    <property type="entry name" value="PyrdxlP-dep_Trfase_major"/>
</dbReference>
<dbReference type="PANTHER" id="PTHR43586">
    <property type="entry name" value="CYSTEINE DESULFURASE"/>
    <property type="match status" value="1"/>
</dbReference>
<dbReference type="InterPro" id="IPR011340">
    <property type="entry name" value="Cys_dSase-rel"/>
</dbReference>
<gene>
    <name evidence="2" type="ORF">A9Q02_12130</name>
</gene>
<dbReference type="InterPro" id="IPR015424">
    <property type="entry name" value="PyrdxlP-dep_Trfase"/>
</dbReference>
<dbReference type="OrthoDB" id="9804366at2"/>
<sequence>MYLFDPHHVRPLFPALSELVAGRQAVFFDAPGGTQVPQMVIDAISDYLTRRNANTHGAFLTSQRTDETLAAAHAAMADLLGCAPHETVFGANMTSLTFALSRALGRTWGPGDEIIVTRLDHDANVAPWRALEERGVTIREVDVDVEDCTLDMASFAALLSPRTRLVAVGYASNAVGTINDVATIVRQARQVGALTFVDAVHYAPHGPIDVQALDCDFLACSVYKFFGPHVGVLYGKAEHLERLQPYKVRPAANTSPERWMTGTQNHEGLAGTVAAVAYLASLAQPDSANRRTAIQEAMQSIQAYERTLSERLVSGLLQIPGLTFYGLREPERFAARTPTVSFRLEGYTPRAITEALAARGIFAWDGNYYALSLSERLGVEAHGGMVRIGLAHYHTVEEVEYLLAELEQLATTH</sequence>
<accession>A0A2H3KMT8</accession>
<reference evidence="2 3" key="1">
    <citation type="submission" date="2016-05" db="EMBL/GenBank/DDBJ databases">
        <authorList>
            <person name="Lavstsen T."/>
            <person name="Jespersen J.S."/>
        </authorList>
    </citation>
    <scope>NUCLEOTIDE SEQUENCE [LARGE SCALE GENOMIC DNA]</scope>
    <source>
        <strain evidence="2 3">B7-9</strain>
    </source>
</reference>
<dbReference type="Pfam" id="PF00266">
    <property type="entry name" value="Aminotran_5"/>
    <property type="match status" value="1"/>
</dbReference>
<keyword evidence="3" id="KW-1185">Reference proteome</keyword>
<comment type="caution">
    <text evidence="2">The sequence shown here is derived from an EMBL/GenBank/DDBJ whole genome shotgun (WGS) entry which is preliminary data.</text>
</comment>
<dbReference type="NCBIfam" id="TIGR01976">
    <property type="entry name" value="am_tr_V_VC1184"/>
    <property type="match status" value="1"/>
</dbReference>
<dbReference type="SUPFAM" id="SSF53383">
    <property type="entry name" value="PLP-dependent transferases"/>
    <property type="match status" value="1"/>
</dbReference>
<dbReference type="InterPro" id="IPR015422">
    <property type="entry name" value="PyrdxlP-dep_Trfase_small"/>
</dbReference>
<evidence type="ECO:0000259" key="1">
    <source>
        <dbReference type="Pfam" id="PF00266"/>
    </source>
</evidence>
<dbReference type="Gene3D" id="3.90.1150.10">
    <property type="entry name" value="Aspartate Aminotransferase, domain 1"/>
    <property type="match status" value="1"/>
</dbReference>
<dbReference type="RefSeq" id="WP_097651863.1">
    <property type="nucleotide sequence ID" value="NZ_LYXE01000072.1"/>
</dbReference>
<dbReference type="EMBL" id="LYXE01000072">
    <property type="protein sequence ID" value="PDV99388.1"/>
    <property type="molecule type" value="Genomic_DNA"/>
</dbReference>
<protein>
    <submittedName>
        <fullName evidence="2">Cysteine desulfurase-like protein</fullName>
    </submittedName>
</protein>
<evidence type="ECO:0000313" key="2">
    <source>
        <dbReference type="EMBL" id="PDV99388.1"/>
    </source>
</evidence>
<feature type="domain" description="Aminotransferase class V" evidence="1">
    <location>
        <begin position="26"/>
        <end position="402"/>
    </location>
</feature>
<dbReference type="AlphaFoldDB" id="A0A2H3KMT8"/>
<dbReference type="InterPro" id="IPR000192">
    <property type="entry name" value="Aminotrans_V_dom"/>
</dbReference>
<dbReference type="Proteomes" id="UP000220922">
    <property type="component" value="Unassembled WGS sequence"/>
</dbReference>
<dbReference type="PANTHER" id="PTHR43586:SF21">
    <property type="entry name" value="PYRIDOXAL PHOSPHATE (PLP)-DEPENDENT ASPARTATE AMINOTRANSFERASE SUPERFAMILY"/>
    <property type="match status" value="1"/>
</dbReference>